<dbReference type="InterPro" id="IPR008538">
    <property type="entry name" value="Uma2"/>
</dbReference>
<protein>
    <recommendedName>
        <fullName evidence="1">Putative restriction endonuclease domain-containing protein</fullName>
    </recommendedName>
</protein>
<dbReference type="Proteomes" id="UP000320055">
    <property type="component" value="Unassembled WGS sequence"/>
</dbReference>
<dbReference type="CDD" id="cd06260">
    <property type="entry name" value="DUF820-like"/>
    <property type="match status" value="1"/>
</dbReference>
<dbReference type="SUPFAM" id="SSF52980">
    <property type="entry name" value="Restriction endonuclease-like"/>
    <property type="match status" value="1"/>
</dbReference>
<dbReference type="PANTHER" id="PTHR36558">
    <property type="entry name" value="GLR1098 PROTEIN"/>
    <property type="match status" value="1"/>
</dbReference>
<reference evidence="2 3" key="1">
    <citation type="submission" date="2019-01" db="EMBL/GenBank/DDBJ databases">
        <authorList>
            <person name="Brito A."/>
        </authorList>
    </citation>
    <scope>NUCLEOTIDE SEQUENCE [LARGE SCALE GENOMIC DNA]</scope>
    <source>
        <strain evidence="2">1</strain>
    </source>
</reference>
<accession>A0A563W0I2</accession>
<dbReference type="PANTHER" id="PTHR36558:SF1">
    <property type="entry name" value="RESTRICTION ENDONUCLEASE DOMAIN-CONTAINING PROTEIN-RELATED"/>
    <property type="match status" value="1"/>
</dbReference>
<dbReference type="OrthoDB" id="422510at2"/>
<feature type="domain" description="Putative restriction endonuclease" evidence="1">
    <location>
        <begin position="13"/>
        <end position="179"/>
    </location>
</feature>
<sequence length="195" mass="22652">MIVQVENKNYTKEEYLALEGKAEYKSEYHNGKIISMTGGTTNHNRIVINLCSYLHFALKQKNAEVFAGDVRLWIPNYNLYTYPDAMAIKGKPIYEGQGTTTITNPLLIIEVLSQSTSSYDRGNKFRYYRSLPSFQEYILIDQYSYLVEQYIKTPDHKWLLSEYETQDSLIAFNSIDGEITLTDIYERVDFTTQNS</sequence>
<evidence type="ECO:0000259" key="1">
    <source>
        <dbReference type="Pfam" id="PF05685"/>
    </source>
</evidence>
<dbReference type="InterPro" id="IPR011335">
    <property type="entry name" value="Restrct_endonuc-II-like"/>
</dbReference>
<dbReference type="AlphaFoldDB" id="A0A563W0I2"/>
<evidence type="ECO:0000313" key="3">
    <source>
        <dbReference type="Proteomes" id="UP000320055"/>
    </source>
</evidence>
<organism evidence="2 3">
    <name type="scientific">Hyella patelloides LEGE 07179</name>
    <dbReference type="NCBI Taxonomy" id="945734"/>
    <lineage>
        <taxon>Bacteria</taxon>
        <taxon>Bacillati</taxon>
        <taxon>Cyanobacteriota</taxon>
        <taxon>Cyanophyceae</taxon>
        <taxon>Pleurocapsales</taxon>
        <taxon>Hyellaceae</taxon>
        <taxon>Hyella</taxon>
    </lineage>
</organism>
<dbReference type="InterPro" id="IPR012296">
    <property type="entry name" value="Nuclease_put_TT1808"/>
</dbReference>
<dbReference type="RefSeq" id="WP_144875745.1">
    <property type="nucleotide sequence ID" value="NZ_LR214294.1"/>
</dbReference>
<evidence type="ECO:0000313" key="2">
    <source>
        <dbReference type="EMBL" id="VEP17186.1"/>
    </source>
</evidence>
<proteinExistence type="predicted"/>
<dbReference type="Gene3D" id="3.90.1570.10">
    <property type="entry name" value="tt1808, chain A"/>
    <property type="match status" value="1"/>
</dbReference>
<dbReference type="Pfam" id="PF05685">
    <property type="entry name" value="Uma2"/>
    <property type="match status" value="1"/>
</dbReference>
<gene>
    <name evidence="2" type="ORF">H1P_5600001</name>
</gene>
<keyword evidence="3" id="KW-1185">Reference proteome</keyword>
<name>A0A563W0I2_9CYAN</name>
<dbReference type="EMBL" id="CAACVJ010000513">
    <property type="protein sequence ID" value="VEP17186.1"/>
    <property type="molecule type" value="Genomic_DNA"/>
</dbReference>